<dbReference type="AlphaFoldDB" id="A0A158J0K2"/>
<keyword evidence="3" id="KW-1185">Reference proteome</keyword>
<proteinExistence type="predicted"/>
<dbReference type="SUPFAM" id="SSF69754">
    <property type="entry name" value="Ribosome binding protein Y (YfiA homologue)"/>
    <property type="match status" value="1"/>
</dbReference>
<dbReference type="EMBL" id="FCOM02000012">
    <property type="protein sequence ID" value="SAL62472.1"/>
    <property type="molecule type" value="Genomic_DNA"/>
</dbReference>
<evidence type="ECO:0000313" key="3">
    <source>
        <dbReference type="Proteomes" id="UP000055019"/>
    </source>
</evidence>
<accession>A0A158J0K2</accession>
<dbReference type="InterPro" id="IPR013324">
    <property type="entry name" value="RNA_pol_sigma_r3/r4-like"/>
</dbReference>
<protein>
    <submittedName>
        <fullName evidence="2">RNA polymerase sigma factor</fullName>
    </submittedName>
</protein>
<evidence type="ECO:0000313" key="2">
    <source>
        <dbReference type="EMBL" id="SAL62472.1"/>
    </source>
</evidence>
<dbReference type="InterPro" id="IPR036567">
    <property type="entry name" value="RHF-like"/>
</dbReference>
<reference evidence="2" key="1">
    <citation type="submission" date="2016-01" db="EMBL/GenBank/DDBJ databases">
        <authorList>
            <person name="Peeters C."/>
        </authorList>
    </citation>
    <scope>NUCLEOTIDE SEQUENCE [LARGE SCALE GENOMIC DNA]</scope>
    <source>
        <strain evidence="2">LMG 29317</strain>
    </source>
</reference>
<feature type="compositionally biased region" description="Polar residues" evidence="1">
    <location>
        <begin position="357"/>
        <end position="373"/>
    </location>
</feature>
<sequence>MKTVIRYRNVAKLSRPDLHQMIERLADRVLGPHLSHFPAERLRLHATLDRSRHHGLYRVRLQMTLSGATLACAEESSRLEKAIEHALTELDRQVERHVAHLRHEDAWRRKERRLGLRQLKSALTEESDAEASSFSSLVRLLLASLQRFVQRELSDLQARGELDPGEPSVDEIVEEALARACEQSATRPRKLNPLQWLYQITLSVLADEVTRRQDEAGRCISLEGRLPIALREPREDEDILFAYWQPDEVLRLEDVVPAADVTPEEAVSERELRALLATLLSELPAPWRRAVVLCRLEGLAVGDAAQVAGVTAQELEQGLAHADAFLRARLGALRLIPQASDEPAGYVMPGVLPPASGLSQNSSRQRGATFESQRSNDDESSRDCEGVRSAVETG</sequence>
<evidence type="ECO:0000256" key="1">
    <source>
        <dbReference type="SAM" id="MobiDB-lite"/>
    </source>
</evidence>
<dbReference type="Gene3D" id="1.10.10.10">
    <property type="entry name" value="Winged helix-like DNA-binding domain superfamily/Winged helix DNA-binding domain"/>
    <property type="match status" value="1"/>
</dbReference>
<comment type="caution">
    <text evidence="2">The sequence shown here is derived from an EMBL/GenBank/DDBJ whole genome shotgun (WGS) entry which is preliminary data.</text>
</comment>
<dbReference type="InterPro" id="IPR036388">
    <property type="entry name" value="WH-like_DNA-bd_sf"/>
</dbReference>
<feature type="region of interest" description="Disordered" evidence="1">
    <location>
        <begin position="347"/>
        <end position="394"/>
    </location>
</feature>
<dbReference type="Gene3D" id="3.30.160.100">
    <property type="entry name" value="Ribosome hibernation promotion factor-like"/>
    <property type="match status" value="1"/>
</dbReference>
<dbReference type="Proteomes" id="UP000055019">
    <property type="component" value="Unassembled WGS sequence"/>
</dbReference>
<name>A0A158J0K2_9BURK</name>
<dbReference type="SUPFAM" id="SSF88659">
    <property type="entry name" value="Sigma3 and sigma4 domains of RNA polymerase sigma factors"/>
    <property type="match status" value="1"/>
</dbReference>
<organism evidence="2 3">
    <name type="scientific">Caballeronia arvi</name>
    <dbReference type="NCBI Taxonomy" id="1777135"/>
    <lineage>
        <taxon>Bacteria</taxon>
        <taxon>Pseudomonadati</taxon>
        <taxon>Pseudomonadota</taxon>
        <taxon>Betaproteobacteria</taxon>
        <taxon>Burkholderiales</taxon>
        <taxon>Burkholderiaceae</taxon>
        <taxon>Caballeronia</taxon>
    </lineage>
</organism>
<dbReference type="RefSeq" id="WP_061147736.1">
    <property type="nucleotide sequence ID" value="NZ_FCOM02000012.1"/>
</dbReference>
<feature type="compositionally biased region" description="Basic and acidic residues" evidence="1">
    <location>
        <begin position="374"/>
        <end position="386"/>
    </location>
</feature>
<gene>
    <name evidence="2" type="ORF">AWB74_03215</name>
</gene>